<dbReference type="InterPro" id="IPR017981">
    <property type="entry name" value="GPCR_2-like_7TM"/>
</dbReference>
<evidence type="ECO:0000256" key="1">
    <source>
        <dbReference type="ARBA" id="ARBA00004141"/>
    </source>
</evidence>
<evidence type="ECO:0000256" key="8">
    <source>
        <dbReference type="SAM" id="Phobius"/>
    </source>
</evidence>
<evidence type="ECO:0000256" key="5">
    <source>
        <dbReference type="ARBA" id="ARBA00023136"/>
    </source>
</evidence>
<accession>A0A3P9DTF0</accession>
<organism evidence="11 12">
    <name type="scientific">Maylandia zebra</name>
    <name type="common">zebra mbuna</name>
    <dbReference type="NCBI Taxonomy" id="106582"/>
    <lineage>
        <taxon>Eukaryota</taxon>
        <taxon>Metazoa</taxon>
        <taxon>Chordata</taxon>
        <taxon>Craniata</taxon>
        <taxon>Vertebrata</taxon>
        <taxon>Euteleostomi</taxon>
        <taxon>Actinopterygii</taxon>
        <taxon>Neopterygii</taxon>
        <taxon>Teleostei</taxon>
        <taxon>Neoteleostei</taxon>
        <taxon>Acanthomorphata</taxon>
        <taxon>Ovalentaria</taxon>
        <taxon>Cichlomorphae</taxon>
        <taxon>Cichliformes</taxon>
        <taxon>Cichlidae</taxon>
        <taxon>African cichlids</taxon>
        <taxon>Pseudocrenilabrinae</taxon>
        <taxon>Haplochromini</taxon>
        <taxon>Maylandia</taxon>
        <taxon>Maylandia zebra complex</taxon>
    </lineage>
</organism>
<evidence type="ECO:0008006" key="13">
    <source>
        <dbReference type="Google" id="ProtNLM"/>
    </source>
</evidence>
<reference evidence="11" key="1">
    <citation type="submission" date="2025-08" db="UniProtKB">
        <authorList>
            <consortium name="Ensembl"/>
        </authorList>
    </citation>
    <scope>IDENTIFICATION</scope>
</reference>
<dbReference type="Gene3D" id="1.20.1070.10">
    <property type="entry name" value="Rhodopsin 7-helix transmembrane proteins"/>
    <property type="match status" value="1"/>
</dbReference>
<dbReference type="InterPro" id="IPR051587">
    <property type="entry name" value="Adhesion_GPCR"/>
</dbReference>
<dbReference type="InterPro" id="IPR057244">
    <property type="entry name" value="GAIN_B"/>
</dbReference>
<dbReference type="GO" id="GO:0007166">
    <property type="term" value="P:cell surface receptor signaling pathway"/>
    <property type="evidence" value="ECO:0007669"/>
    <property type="project" value="InterPro"/>
</dbReference>
<feature type="transmembrane region" description="Helical" evidence="8">
    <location>
        <begin position="127"/>
        <end position="149"/>
    </location>
</feature>
<name>A0A3P9DTF0_9CICH</name>
<feature type="transmembrane region" description="Helical" evidence="8">
    <location>
        <begin position="186"/>
        <end position="208"/>
    </location>
</feature>
<dbReference type="InterPro" id="IPR000203">
    <property type="entry name" value="GPS"/>
</dbReference>
<feature type="transmembrane region" description="Helical" evidence="8">
    <location>
        <begin position="223"/>
        <end position="247"/>
    </location>
</feature>
<dbReference type="FunFam" id="1.20.1070.10:FF:000058">
    <property type="entry name" value="Adhesion G protein-coupled receptor F5"/>
    <property type="match status" value="1"/>
</dbReference>
<dbReference type="Ensembl" id="ENSMZET00005039419.1">
    <property type="protein sequence ID" value="ENSMZEP00005038020.1"/>
    <property type="gene ID" value="ENSMZEG00005028431.1"/>
</dbReference>
<comment type="similarity">
    <text evidence="2">Belongs to the G-protein coupled receptor 2 family. Adhesion G-protein coupled receptor (ADGR) subfamily.</text>
</comment>
<reference evidence="11" key="2">
    <citation type="submission" date="2025-09" db="UniProtKB">
        <authorList>
            <consortium name="Ensembl"/>
        </authorList>
    </citation>
    <scope>IDENTIFICATION</scope>
</reference>
<proteinExistence type="inferred from homology"/>
<evidence type="ECO:0000256" key="4">
    <source>
        <dbReference type="ARBA" id="ARBA00022989"/>
    </source>
</evidence>
<dbReference type="GO" id="GO:0016020">
    <property type="term" value="C:membrane"/>
    <property type="evidence" value="ECO:0007669"/>
    <property type="project" value="UniProtKB-SubCell"/>
</dbReference>
<dbReference type="Pfam" id="PF00002">
    <property type="entry name" value="7tm_2"/>
    <property type="match status" value="1"/>
</dbReference>
<evidence type="ECO:0000256" key="2">
    <source>
        <dbReference type="ARBA" id="ARBA00007343"/>
    </source>
</evidence>
<evidence type="ECO:0000256" key="3">
    <source>
        <dbReference type="ARBA" id="ARBA00022692"/>
    </source>
</evidence>
<dbReference type="Gene3D" id="2.60.220.50">
    <property type="match status" value="1"/>
</dbReference>
<evidence type="ECO:0000259" key="10">
    <source>
        <dbReference type="PROSITE" id="PS50261"/>
    </source>
</evidence>
<keyword evidence="5 8" id="KW-0472">Membrane</keyword>
<protein>
    <recommendedName>
        <fullName evidence="13">Adhesion G protein-coupled receptor F7</fullName>
    </recommendedName>
</protein>
<feature type="transmembrane region" description="Helical" evidence="8">
    <location>
        <begin position="268"/>
        <end position="292"/>
    </location>
</feature>
<evidence type="ECO:0000313" key="12">
    <source>
        <dbReference type="Proteomes" id="UP000265160"/>
    </source>
</evidence>
<dbReference type="PANTHER" id="PTHR45813:SF4">
    <property type="entry name" value="ADHESION G PROTEIN-COUPLED RECEPTOR F5"/>
    <property type="match status" value="1"/>
</dbReference>
<dbReference type="AlphaFoldDB" id="A0A3P9DTF0"/>
<dbReference type="PANTHER" id="PTHR45813">
    <property type="entry name" value="IG-LIKE DOMAIN-CONTAINING PROTEIN"/>
    <property type="match status" value="1"/>
</dbReference>
<dbReference type="InterPro" id="IPR046338">
    <property type="entry name" value="GAIN_dom_sf"/>
</dbReference>
<keyword evidence="12" id="KW-1185">Reference proteome</keyword>
<keyword evidence="4 8" id="KW-1133">Transmembrane helix</keyword>
<feature type="transmembrane region" description="Helical" evidence="8">
    <location>
        <begin position="155"/>
        <end position="174"/>
    </location>
</feature>
<evidence type="ECO:0000313" key="11">
    <source>
        <dbReference type="Ensembl" id="ENSMZEP00005038020.1"/>
    </source>
</evidence>
<comment type="subcellular location">
    <subcellularLocation>
        <location evidence="1">Membrane</location>
        <topology evidence="1">Multi-pass membrane protein</topology>
    </subcellularLocation>
</comment>
<dbReference type="PRINTS" id="PR00249">
    <property type="entry name" value="GPCRSECRETIN"/>
</dbReference>
<dbReference type="GeneTree" id="ENSGT00940000154603"/>
<feature type="domain" description="GAIN-B" evidence="9">
    <location>
        <begin position="1"/>
        <end position="124"/>
    </location>
</feature>
<keyword evidence="7" id="KW-0325">Glycoprotein</keyword>
<dbReference type="SMART" id="SM00303">
    <property type="entry name" value="GPS"/>
    <property type="match status" value="1"/>
</dbReference>
<dbReference type="Pfam" id="PF01825">
    <property type="entry name" value="GPS"/>
    <property type="match status" value="1"/>
</dbReference>
<feature type="domain" description="G-protein coupled receptors family 2 profile 2" evidence="10">
    <location>
        <begin position="149"/>
        <end position="389"/>
    </location>
</feature>
<dbReference type="PROSITE" id="PS50261">
    <property type="entry name" value="G_PROTEIN_RECEP_F2_4"/>
    <property type="match status" value="1"/>
</dbReference>
<keyword evidence="6" id="KW-1015">Disulfide bond</keyword>
<dbReference type="InterPro" id="IPR000832">
    <property type="entry name" value="GPCR_2_secretin-like"/>
</dbReference>
<evidence type="ECO:0000259" key="9">
    <source>
        <dbReference type="PROSITE" id="PS50221"/>
    </source>
</evidence>
<dbReference type="GO" id="GO:0004930">
    <property type="term" value="F:G protein-coupled receptor activity"/>
    <property type="evidence" value="ECO:0007669"/>
    <property type="project" value="InterPro"/>
</dbReference>
<dbReference type="Proteomes" id="UP000265160">
    <property type="component" value="Unplaced"/>
</dbReference>
<sequence>MRLVIEIPQNEGKNKSITVITFASLNNVLPAREIDNSSIKVIGGRVVLVQSSGQINNISLTFDILNDTLRDPKCVFWNFNLLNGLGGWDDEGCEVVNTNETGTVTCNCNHLTSFSILMSPNSPISPILDYITYIGVGISMGSLVICLIIEVNIAVSLLIADIWFIIGAAISDANHKNHSACTATTFFIHLFYLALFFWMFASALLLLYRTTNVFGGGLSKASMLAIGFSLGYGAPLIIATVTIAATAPDNKYIRENVICWLNWDESKALLAFVIPALSIVLINLIILVVVLYKIIRRRVGTTAAQAGEKSVLLVIVKSLAVLTPFFGITWGLGVLRFKILGMETREKTTITTLKKEKTKIFSPCFFLFSGSQEDITSLSTTRLLLCLQNSHIKIILNSILALSPDFS</sequence>
<evidence type="ECO:0000256" key="6">
    <source>
        <dbReference type="ARBA" id="ARBA00023157"/>
    </source>
</evidence>
<dbReference type="GO" id="GO:0007189">
    <property type="term" value="P:adenylate cyclase-activating G protein-coupled receptor signaling pathway"/>
    <property type="evidence" value="ECO:0007669"/>
    <property type="project" value="TreeGrafter"/>
</dbReference>
<feature type="transmembrane region" description="Helical" evidence="8">
    <location>
        <begin position="312"/>
        <end position="335"/>
    </location>
</feature>
<keyword evidence="3 8" id="KW-0812">Transmembrane</keyword>
<evidence type="ECO:0000256" key="7">
    <source>
        <dbReference type="ARBA" id="ARBA00023180"/>
    </source>
</evidence>
<dbReference type="PROSITE" id="PS50221">
    <property type="entry name" value="GAIN_B"/>
    <property type="match status" value="1"/>
</dbReference>